<gene>
    <name evidence="2" type="ORF">BO88DRAFT_413061</name>
</gene>
<accession>A0A319CUJ1</accession>
<dbReference type="AlphaFoldDB" id="A0A319CUJ1"/>
<sequence>MLGPSTILSWFALSLVVSNVVALDVTELFNLPASGNSYGDCSSYKSRLTNYVGDFSTLATQMHNAVQWAQQTGQTQQTIVARELFTSWFGIRFDGNGALHPDSQTAWNVVTDHIQRLQDLITNDGVYQAWTSPANLFCGDFGEPFSWNTYMLDSAGEYVTPFTSVAEVYGDWASYIGGEQVPYWVPSLNEYYLISPTTFTAGAMCSDTSGLEGLNSFGNSASLKSLNRNGLNYPVFRKPLSDFVLICPNMLKDNTPSDTSAGNTLLSDIGVLTVTADLIDRAQLSFIKPRSTVMLHEILHMVTRWDQSGNTVVSGQNMIVDHSYLMMDCLALALDPYALGTSVAKFAYQNTENYVHFALAWWYYNSKTVGTATPATFYAGFLQKWDHT</sequence>
<protein>
    <recommendedName>
        <fullName evidence="4">Lysine-specific metallo-endopeptidase domain-containing protein</fullName>
    </recommendedName>
</protein>
<evidence type="ECO:0000313" key="3">
    <source>
        <dbReference type="Proteomes" id="UP000248405"/>
    </source>
</evidence>
<dbReference type="EMBL" id="KZ821618">
    <property type="protein sequence ID" value="PYH71902.1"/>
    <property type="molecule type" value="Genomic_DNA"/>
</dbReference>
<dbReference type="OrthoDB" id="4322193at2759"/>
<proteinExistence type="predicted"/>
<keyword evidence="1" id="KW-0732">Signal</keyword>
<dbReference type="Proteomes" id="UP000248405">
    <property type="component" value="Unassembled WGS sequence"/>
</dbReference>
<reference evidence="2" key="1">
    <citation type="submission" date="2016-12" db="EMBL/GenBank/DDBJ databases">
        <title>The genomes of Aspergillus section Nigri reveals drivers in fungal speciation.</title>
        <authorList>
            <consortium name="DOE Joint Genome Institute"/>
            <person name="Vesth T.C."/>
            <person name="Nybo J."/>
            <person name="Theobald S."/>
            <person name="Brandl J."/>
            <person name="Frisvad J.C."/>
            <person name="Nielsen K.F."/>
            <person name="Lyhne E.K."/>
            <person name="Kogle M.E."/>
            <person name="Kuo A."/>
            <person name="Riley R."/>
            <person name="Clum A."/>
            <person name="Nolan M."/>
            <person name="Lipzen A."/>
            <person name="Salamov A."/>
            <person name="Henrissat B."/>
            <person name="Wiebenga A."/>
            <person name="De Vries R.P."/>
            <person name="Grigoriev I.V."/>
            <person name="Mortensen U.H."/>
            <person name="Andersen M.R."/>
            <person name="Baker S.E."/>
        </authorList>
    </citation>
    <scope>NUCLEOTIDE SEQUENCE [LARGE SCALE GENOMIC DNA]</scope>
    <source>
        <strain evidence="2">CBS 113365</strain>
    </source>
</reference>
<name>A0A319CUJ1_ASPVC</name>
<dbReference type="RefSeq" id="XP_025565696.1">
    <property type="nucleotide sequence ID" value="XM_025708107.1"/>
</dbReference>
<evidence type="ECO:0008006" key="4">
    <source>
        <dbReference type="Google" id="ProtNLM"/>
    </source>
</evidence>
<feature type="signal peptide" evidence="1">
    <location>
        <begin position="1"/>
        <end position="22"/>
    </location>
</feature>
<evidence type="ECO:0000256" key="1">
    <source>
        <dbReference type="SAM" id="SignalP"/>
    </source>
</evidence>
<evidence type="ECO:0000313" key="2">
    <source>
        <dbReference type="EMBL" id="PYH71902.1"/>
    </source>
</evidence>
<keyword evidence="3" id="KW-1185">Reference proteome</keyword>
<organism evidence="2 3">
    <name type="scientific">Aspergillus vadensis (strain CBS 113365 / IMI 142717 / IBT 24658)</name>
    <dbReference type="NCBI Taxonomy" id="1448311"/>
    <lineage>
        <taxon>Eukaryota</taxon>
        <taxon>Fungi</taxon>
        <taxon>Dikarya</taxon>
        <taxon>Ascomycota</taxon>
        <taxon>Pezizomycotina</taxon>
        <taxon>Eurotiomycetes</taxon>
        <taxon>Eurotiomycetidae</taxon>
        <taxon>Eurotiales</taxon>
        <taxon>Aspergillaceae</taxon>
        <taxon>Aspergillus</taxon>
        <taxon>Aspergillus subgen. Circumdati</taxon>
    </lineage>
</organism>
<dbReference type="GeneID" id="37212699"/>
<feature type="chain" id="PRO_5016393798" description="Lysine-specific metallo-endopeptidase domain-containing protein" evidence="1">
    <location>
        <begin position="23"/>
        <end position="388"/>
    </location>
</feature>